<proteinExistence type="predicted"/>
<keyword evidence="1" id="KW-0812">Transmembrane</keyword>
<feature type="chain" id="PRO_5011692448" description="DUF3332 domain-containing protein" evidence="2">
    <location>
        <begin position="22"/>
        <end position="184"/>
    </location>
</feature>
<dbReference type="Proteomes" id="UP000199373">
    <property type="component" value="Unassembled WGS sequence"/>
</dbReference>
<reference evidence="3 4" key="1">
    <citation type="submission" date="2016-10" db="EMBL/GenBank/DDBJ databases">
        <authorList>
            <person name="de Groot N.N."/>
        </authorList>
    </citation>
    <scope>NUCLEOTIDE SEQUENCE [LARGE SCALE GENOMIC DNA]</scope>
    <source>
        <strain evidence="3 4">TC2-24</strain>
    </source>
</reference>
<evidence type="ECO:0000313" key="4">
    <source>
        <dbReference type="Proteomes" id="UP000199373"/>
    </source>
</evidence>
<organism evidence="3 4">
    <name type="scientific">Prevotella aff. ruminicola Tc2-24</name>
    <dbReference type="NCBI Taxonomy" id="81582"/>
    <lineage>
        <taxon>Bacteria</taxon>
        <taxon>Pseudomonadati</taxon>
        <taxon>Bacteroidota</taxon>
        <taxon>Bacteroidia</taxon>
        <taxon>Bacteroidales</taxon>
        <taxon>Prevotellaceae</taxon>
        <taxon>Prevotella</taxon>
    </lineage>
</organism>
<name>A0A1I0N8C7_9BACT</name>
<dbReference type="AlphaFoldDB" id="A0A1I0N8C7"/>
<feature type="transmembrane region" description="Helical" evidence="1">
    <location>
        <begin position="48"/>
        <end position="72"/>
    </location>
</feature>
<keyword evidence="4" id="KW-1185">Reference proteome</keyword>
<dbReference type="RefSeq" id="WP_091900334.1">
    <property type="nucleotide sequence ID" value="NZ_FOIQ01000002.1"/>
</dbReference>
<keyword evidence="1" id="KW-1133">Transmembrane helix</keyword>
<sequence>MKKISLKVMACLMAGSLLSSSCIGSFSLFNKYAHWQKTMTSNKYVNAIVGFFLMPIVGGITLFVDAVVLNTIEFWSGDNPMASNIGKTRNVLGEDGKFYAVKTLKNGYEVTAPDGEVTLLTYDKASNSWAISQNGVTKELFRFNADGQSISIDVNGEQKNFTLNKQGVFEAQMTANDGLFFAQR</sequence>
<evidence type="ECO:0000313" key="3">
    <source>
        <dbReference type="EMBL" id="SEV97400.1"/>
    </source>
</evidence>
<evidence type="ECO:0008006" key="5">
    <source>
        <dbReference type="Google" id="ProtNLM"/>
    </source>
</evidence>
<keyword evidence="2" id="KW-0732">Signal</keyword>
<dbReference type="Pfam" id="PF11810">
    <property type="entry name" value="DUF3332"/>
    <property type="match status" value="1"/>
</dbReference>
<gene>
    <name evidence="3" type="ORF">SAMN04487850_1043</name>
</gene>
<protein>
    <recommendedName>
        <fullName evidence="5">DUF3332 domain-containing protein</fullName>
    </recommendedName>
</protein>
<dbReference type="InterPro" id="IPR021768">
    <property type="entry name" value="DUF3332"/>
</dbReference>
<dbReference type="EMBL" id="FOIQ01000002">
    <property type="protein sequence ID" value="SEV97400.1"/>
    <property type="molecule type" value="Genomic_DNA"/>
</dbReference>
<accession>A0A1I0N8C7</accession>
<evidence type="ECO:0000256" key="1">
    <source>
        <dbReference type="SAM" id="Phobius"/>
    </source>
</evidence>
<evidence type="ECO:0000256" key="2">
    <source>
        <dbReference type="SAM" id="SignalP"/>
    </source>
</evidence>
<dbReference type="PROSITE" id="PS51257">
    <property type="entry name" value="PROKAR_LIPOPROTEIN"/>
    <property type="match status" value="1"/>
</dbReference>
<feature type="signal peptide" evidence="2">
    <location>
        <begin position="1"/>
        <end position="21"/>
    </location>
</feature>
<keyword evidence="1" id="KW-0472">Membrane</keyword>